<evidence type="ECO:0000256" key="1">
    <source>
        <dbReference type="ARBA" id="ARBA00022598"/>
    </source>
</evidence>
<evidence type="ECO:0000313" key="4">
    <source>
        <dbReference type="Proteomes" id="UP000244926"/>
    </source>
</evidence>
<dbReference type="Proteomes" id="UP000244926">
    <property type="component" value="Chromosome I"/>
</dbReference>
<dbReference type="NCBIfam" id="TIGR00121">
    <property type="entry name" value="birA_ligase"/>
    <property type="match status" value="1"/>
</dbReference>
<protein>
    <submittedName>
        <fullName evidence="3">Bifunctional protein BirA,biotin--protein ligase,Uncharacterized conserved protein,biotin--[acetyl-CoA-carboxylase] ligase,Biotin/lipoate A/B protein ligase family</fullName>
    </submittedName>
</protein>
<dbReference type="CDD" id="cd16442">
    <property type="entry name" value="BPL"/>
    <property type="match status" value="1"/>
</dbReference>
<accession>A0A2R8FC51</accession>
<dbReference type="Gene3D" id="3.30.930.10">
    <property type="entry name" value="Bira Bifunctional Protein, Domain 2"/>
    <property type="match status" value="1"/>
</dbReference>
<dbReference type="InterPro" id="IPR004408">
    <property type="entry name" value="Biotin_CoA_COase_ligase"/>
</dbReference>
<sequence length="196" mass="21759">MKVIYYDIEETPSTNTLAKTYMHLWDPYALTIISTTNQTEGRGKFGRTWQSSKGDLLNTFCFFLTDFDIDPSRLFRLGTEAVIALCEELGITKAKIKWPNDVFIGGKKLSGILPETVQVENLLGVILGIGINGNTPITSLKDVGQSATSLQELIGKPIDIESTRELLVDHLLRILDQNLKDCLATKLDDGKVQKAK</sequence>
<dbReference type="AlphaFoldDB" id="A0A2R8FC51"/>
<dbReference type="KEGG" id="csee:C10C_0836"/>
<dbReference type="GO" id="GO:0005737">
    <property type="term" value="C:cytoplasm"/>
    <property type="evidence" value="ECO:0007669"/>
    <property type="project" value="TreeGrafter"/>
</dbReference>
<dbReference type="PANTHER" id="PTHR12835:SF5">
    <property type="entry name" value="BIOTIN--PROTEIN LIGASE"/>
    <property type="match status" value="1"/>
</dbReference>
<evidence type="ECO:0000259" key="2">
    <source>
        <dbReference type="PROSITE" id="PS51733"/>
    </source>
</evidence>
<dbReference type="EMBL" id="LT993738">
    <property type="protein sequence ID" value="SPN73978.1"/>
    <property type="molecule type" value="Genomic_DNA"/>
</dbReference>
<dbReference type="PROSITE" id="PS51733">
    <property type="entry name" value="BPL_LPL_CATALYTIC"/>
    <property type="match status" value="1"/>
</dbReference>
<dbReference type="GO" id="GO:0004077">
    <property type="term" value="F:biotin--[biotin carboxyl-carrier protein] ligase activity"/>
    <property type="evidence" value="ECO:0007669"/>
    <property type="project" value="InterPro"/>
</dbReference>
<keyword evidence="1 3" id="KW-0436">Ligase</keyword>
<dbReference type="OrthoDB" id="9807064at2"/>
<reference evidence="4" key="1">
    <citation type="submission" date="2017-11" db="EMBL/GenBank/DDBJ databases">
        <authorList>
            <person name="Seth-Smith MB H."/>
        </authorList>
    </citation>
    <scope>NUCLEOTIDE SEQUENCE [LARGE SCALE GENOMIC DNA]</scope>
</reference>
<dbReference type="SUPFAM" id="SSF55681">
    <property type="entry name" value="Class II aaRS and biotin synthetases"/>
    <property type="match status" value="1"/>
</dbReference>
<keyword evidence="4" id="KW-1185">Reference proteome</keyword>
<evidence type="ECO:0000313" key="3">
    <source>
        <dbReference type="EMBL" id="SPN73978.1"/>
    </source>
</evidence>
<dbReference type="PANTHER" id="PTHR12835">
    <property type="entry name" value="BIOTIN PROTEIN LIGASE"/>
    <property type="match status" value="1"/>
</dbReference>
<dbReference type="InterPro" id="IPR045864">
    <property type="entry name" value="aa-tRNA-synth_II/BPL/LPL"/>
</dbReference>
<name>A0A2R8FC51_9CHLA</name>
<proteinExistence type="predicted"/>
<gene>
    <name evidence="3" type="primary">birA</name>
    <name evidence="3" type="ORF">C10C_0836</name>
</gene>
<dbReference type="Pfam" id="PF03099">
    <property type="entry name" value="BPL_LplA_LipB"/>
    <property type="match status" value="1"/>
</dbReference>
<dbReference type="NCBIfam" id="NF004607">
    <property type="entry name" value="PRK05935.1"/>
    <property type="match status" value="1"/>
</dbReference>
<feature type="domain" description="BPL/LPL catalytic" evidence="2">
    <location>
        <begin position="1"/>
        <end position="179"/>
    </location>
</feature>
<dbReference type="InterPro" id="IPR004143">
    <property type="entry name" value="BPL_LPL_catalytic"/>
</dbReference>
<dbReference type="RefSeq" id="WP_108896914.1">
    <property type="nucleotide sequence ID" value="NZ_LT993738.1"/>
</dbReference>
<organism evidence="3 4">
    <name type="scientific">Chlamydia serpentis</name>
    <dbReference type="NCBI Taxonomy" id="1967782"/>
    <lineage>
        <taxon>Bacteria</taxon>
        <taxon>Pseudomonadati</taxon>
        <taxon>Chlamydiota</taxon>
        <taxon>Chlamydiia</taxon>
        <taxon>Chlamydiales</taxon>
        <taxon>Chlamydiaceae</taxon>
        <taxon>Chlamydia/Chlamydophila group</taxon>
        <taxon>Chlamydia</taxon>
    </lineage>
</organism>